<dbReference type="AlphaFoldDB" id="A0A916T658"/>
<dbReference type="InterPro" id="IPR002577">
    <property type="entry name" value="HTH_HxlR"/>
</dbReference>
<dbReference type="GO" id="GO:0003677">
    <property type="term" value="F:DNA binding"/>
    <property type="evidence" value="ECO:0007669"/>
    <property type="project" value="UniProtKB-KW"/>
</dbReference>
<evidence type="ECO:0000313" key="6">
    <source>
        <dbReference type="Proteomes" id="UP000621454"/>
    </source>
</evidence>
<evidence type="ECO:0000256" key="1">
    <source>
        <dbReference type="ARBA" id="ARBA00023015"/>
    </source>
</evidence>
<feature type="domain" description="HTH hxlR-type" evidence="4">
    <location>
        <begin position="5"/>
        <end position="103"/>
    </location>
</feature>
<dbReference type="InterPro" id="IPR036390">
    <property type="entry name" value="WH_DNA-bd_sf"/>
</dbReference>
<dbReference type="InterPro" id="IPR036388">
    <property type="entry name" value="WH-like_DNA-bd_sf"/>
</dbReference>
<organism evidence="5 6">
    <name type="scientific">Gordonia jinhuaensis</name>
    <dbReference type="NCBI Taxonomy" id="1517702"/>
    <lineage>
        <taxon>Bacteria</taxon>
        <taxon>Bacillati</taxon>
        <taxon>Actinomycetota</taxon>
        <taxon>Actinomycetes</taxon>
        <taxon>Mycobacteriales</taxon>
        <taxon>Gordoniaceae</taxon>
        <taxon>Gordonia</taxon>
    </lineage>
</organism>
<evidence type="ECO:0000256" key="3">
    <source>
        <dbReference type="ARBA" id="ARBA00023163"/>
    </source>
</evidence>
<dbReference type="PROSITE" id="PS51118">
    <property type="entry name" value="HTH_HXLR"/>
    <property type="match status" value="1"/>
</dbReference>
<reference evidence="5" key="2">
    <citation type="submission" date="2020-09" db="EMBL/GenBank/DDBJ databases">
        <authorList>
            <person name="Sun Q."/>
            <person name="Zhou Y."/>
        </authorList>
    </citation>
    <scope>NUCLEOTIDE SEQUENCE</scope>
    <source>
        <strain evidence="5">CGMCC 1.12827</strain>
    </source>
</reference>
<dbReference type="Proteomes" id="UP000621454">
    <property type="component" value="Unassembled WGS sequence"/>
</dbReference>
<gene>
    <name evidence="5" type="ORF">GCM10011489_19370</name>
</gene>
<proteinExistence type="predicted"/>
<dbReference type="Pfam" id="PF01638">
    <property type="entry name" value="HxlR"/>
    <property type="match status" value="1"/>
</dbReference>
<dbReference type="PANTHER" id="PTHR33204:SF39">
    <property type="entry name" value="TRANSCRIPTIONAL REGULATORY PROTEIN"/>
    <property type="match status" value="1"/>
</dbReference>
<sequence>MAQNCPTRQVIGRVGDKWSLLVLFALSTGTKRFSELRSEVQGISQKMLTQTLRTMERDGWVSRHVYATIPPKVEYTLTPLGESLEDSIAVVRRWAYTHMDEIVEAREAYDCRRE</sequence>
<accession>A0A916T658</accession>
<keyword evidence="1" id="KW-0805">Transcription regulation</keyword>
<comment type="caution">
    <text evidence="5">The sequence shown here is derived from an EMBL/GenBank/DDBJ whole genome shotgun (WGS) entry which is preliminary data.</text>
</comment>
<dbReference type="RefSeq" id="WP_229742405.1">
    <property type="nucleotide sequence ID" value="NZ_BMGC01000011.1"/>
</dbReference>
<evidence type="ECO:0000256" key="2">
    <source>
        <dbReference type="ARBA" id="ARBA00023125"/>
    </source>
</evidence>
<keyword evidence="2" id="KW-0238">DNA-binding</keyword>
<keyword evidence="6" id="KW-1185">Reference proteome</keyword>
<dbReference type="EMBL" id="BMGC01000011">
    <property type="protein sequence ID" value="GGB31296.1"/>
    <property type="molecule type" value="Genomic_DNA"/>
</dbReference>
<keyword evidence="3" id="KW-0804">Transcription</keyword>
<dbReference type="PANTHER" id="PTHR33204">
    <property type="entry name" value="TRANSCRIPTIONAL REGULATOR, MARR FAMILY"/>
    <property type="match status" value="1"/>
</dbReference>
<name>A0A916T658_9ACTN</name>
<protein>
    <submittedName>
        <fullName evidence="5">Transcriptional regulator</fullName>
    </submittedName>
</protein>
<evidence type="ECO:0000313" key="5">
    <source>
        <dbReference type="EMBL" id="GGB31296.1"/>
    </source>
</evidence>
<dbReference type="SUPFAM" id="SSF46785">
    <property type="entry name" value="Winged helix' DNA-binding domain"/>
    <property type="match status" value="1"/>
</dbReference>
<dbReference type="Gene3D" id="1.10.10.10">
    <property type="entry name" value="Winged helix-like DNA-binding domain superfamily/Winged helix DNA-binding domain"/>
    <property type="match status" value="1"/>
</dbReference>
<evidence type="ECO:0000259" key="4">
    <source>
        <dbReference type="PROSITE" id="PS51118"/>
    </source>
</evidence>
<reference evidence="5" key="1">
    <citation type="journal article" date="2014" name="Int. J. Syst. Evol. Microbiol.">
        <title>Complete genome sequence of Corynebacterium casei LMG S-19264T (=DSM 44701T), isolated from a smear-ripened cheese.</title>
        <authorList>
            <consortium name="US DOE Joint Genome Institute (JGI-PGF)"/>
            <person name="Walter F."/>
            <person name="Albersmeier A."/>
            <person name="Kalinowski J."/>
            <person name="Ruckert C."/>
        </authorList>
    </citation>
    <scope>NUCLEOTIDE SEQUENCE</scope>
    <source>
        <strain evidence="5">CGMCC 1.12827</strain>
    </source>
</reference>